<dbReference type="OrthoDB" id="19542at2"/>
<protein>
    <submittedName>
        <fullName evidence="2">YjbH domain-containing protein</fullName>
    </submittedName>
</protein>
<accession>A0A432Z1N1</accession>
<dbReference type="SUPFAM" id="SSF56935">
    <property type="entry name" value="Porins"/>
    <property type="match status" value="1"/>
</dbReference>
<dbReference type="AlphaFoldDB" id="A0A432Z1N1"/>
<evidence type="ECO:0000313" key="3">
    <source>
        <dbReference type="Proteomes" id="UP000288058"/>
    </source>
</evidence>
<proteinExistence type="predicted"/>
<dbReference type="EMBL" id="PIQC01000003">
    <property type="protein sequence ID" value="RUO71800.1"/>
    <property type="molecule type" value="Genomic_DNA"/>
</dbReference>
<gene>
    <name evidence="2" type="ORF">CWI78_04595</name>
</gene>
<dbReference type="InterPro" id="IPR010344">
    <property type="entry name" value="YbjH"/>
</dbReference>
<dbReference type="Proteomes" id="UP000288058">
    <property type="component" value="Unassembled WGS sequence"/>
</dbReference>
<organism evidence="2 3">
    <name type="scientific">Idiomarina ramblicola</name>
    <dbReference type="NCBI Taxonomy" id="263724"/>
    <lineage>
        <taxon>Bacteria</taxon>
        <taxon>Pseudomonadati</taxon>
        <taxon>Pseudomonadota</taxon>
        <taxon>Gammaproteobacteria</taxon>
        <taxon>Alteromonadales</taxon>
        <taxon>Idiomarinaceae</taxon>
        <taxon>Idiomarina</taxon>
    </lineage>
</organism>
<feature type="chain" id="PRO_5019571312" evidence="1">
    <location>
        <begin position="20"/>
        <end position="712"/>
    </location>
</feature>
<name>A0A432Z1N1_9GAMM</name>
<feature type="signal peptide" evidence="1">
    <location>
        <begin position="1"/>
        <end position="19"/>
    </location>
</feature>
<dbReference type="RefSeq" id="WP_126780715.1">
    <property type="nucleotide sequence ID" value="NZ_PIQC01000003.1"/>
</dbReference>
<comment type="caution">
    <text evidence="2">The sequence shown here is derived from an EMBL/GenBank/DDBJ whole genome shotgun (WGS) entry which is preliminary data.</text>
</comment>
<reference evidence="3" key="1">
    <citation type="journal article" date="2018" name="Front. Microbiol.">
        <title>Genome-Based Analysis Reveals the Taxonomy and Diversity of the Family Idiomarinaceae.</title>
        <authorList>
            <person name="Liu Y."/>
            <person name="Lai Q."/>
            <person name="Shao Z."/>
        </authorList>
    </citation>
    <scope>NUCLEOTIDE SEQUENCE [LARGE SCALE GENOMIC DNA]</scope>
    <source>
        <strain evidence="3">R22</strain>
    </source>
</reference>
<evidence type="ECO:0000256" key="1">
    <source>
        <dbReference type="SAM" id="SignalP"/>
    </source>
</evidence>
<keyword evidence="1" id="KW-0732">Signal</keyword>
<sequence>MRRISTVLGLFAVSVTAYGQDISPNLYHQPTQMDMGGVGLMQMPTARMNRAGEFTALYYDNEEYRRIALSLQLFPWLETTIRYNDVRTRLYSDNPDFSGDQTYKDRGVDVKLRLLEESVYLPEVSIGLRDFAGTGQFSGEFIAASKRWNNFDFTLGLGWGYVGRRGNLDNPFCEISDEYCERPAGFQGSGGSFEYDEWFRGDMSVYGGVEYQTPWEPLSVKLEYDGNDYTDEPSRTPIIQDSPWNLGLHYRVSDNLNLQVSYERGNTIMFGFNLRTNFNSISQVKRRERKRSGKRLVNNPPPENIKAVESENLRNGLRKEGGWYAQSLHISDDGKTLTSYGSQHAFRDRKMGAERSARVLASEVPESIEKYQFIDTTMTMPTGKATVDANKLKAAMRAEDMTTQAQEAIAFSDVTEQEQKKNLAGDYLHQHEFEVGKPAFGARPYMEQAFGGPENFYMYQLRMDADMNWALSPQLIVDAEVSFNLLTNYDEFNYTTPTRKAFLPRVRTRIREYATQSDVWLQNLQATYVKQWNKDMYSSVYGGYLERMFAGVGSEVMYRPYESNWGIGMDLNWVKQRSFENALGFHDYSTVTGHINGYWEPEFFDDTRIYVSYGKFLAKDNGVRVQFEHKFDSGIIVGAFAVKTNVSAKEYGEGSFNKGFFISIPVDLFQISDSVGRATFGWTPLTRDGGQMLRRSRTLMGITDGRERFYSN</sequence>
<evidence type="ECO:0000313" key="2">
    <source>
        <dbReference type="EMBL" id="RUO71800.1"/>
    </source>
</evidence>
<dbReference type="Pfam" id="PF06082">
    <property type="entry name" value="YjbH"/>
    <property type="match status" value="1"/>
</dbReference>
<keyword evidence="3" id="KW-1185">Reference proteome</keyword>